<dbReference type="InterPro" id="IPR011990">
    <property type="entry name" value="TPR-like_helical_dom_sf"/>
</dbReference>
<evidence type="ECO:0000313" key="1">
    <source>
        <dbReference type="EMBL" id="PXW91922.1"/>
    </source>
</evidence>
<keyword evidence="2" id="KW-1185">Reference proteome</keyword>
<dbReference type="RefSeq" id="WP_110402479.1">
    <property type="nucleotide sequence ID" value="NZ_QJJS01000029.1"/>
</dbReference>
<evidence type="ECO:0000313" key="2">
    <source>
        <dbReference type="Proteomes" id="UP000247811"/>
    </source>
</evidence>
<dbReference type="Proteomes" id="UP000247811">
    <property type="component" value="Unassembled WGS sequence"/>
</dbReference>
<gene>
    <name evidence="1" type="ORF">C7444_1291</name>
</gene>
<reference evidence="1 2" key="1">
    <citation type="submission" date="2018-05" db="EMBL/GenBank/DDBJ databases">
        <title>Genomic Encyclopedia of Type Strains, Phase IV (KMG-IV): sequencing the most valuable type-strain genomes for metagenomic binning, comparative biology and taxonomic classification.</title>
        <authorList>
            <person name="Goeker M."/>
        </authorList>
    </citation>
    <scope>NUCLEOTIDE SEQUENCE [LARGE SCALE GENOMIC DNA]</scope>
    <source>
        <strain evidence="1 2">DSM 566</strain>
    </source>
</reference>
<accession>A0A318GUN1</accession>
<dbReference type="EMBL" id="QJJS01000029">
    <property type="protein sequence ID" value="PXW91922.1"/>
    <property type="molecule type" value="Genomic_DNA"/>
</dbReference>
<proteinExistence type="predicted"/>
<dbReference type="Gene3D" id="1.25.40.10">
    <property type="entry name" value="Tetratricopeptide repeat domain"/>
    <property type="match status" value="1"/>
</dbReference>
<organism evidence="1 2">
    <name type="scientific">Sphaerotilus hippei</name>
    <dbReference type="NCBI Taxonomy" id="744406"/>
    <lineage>
        <taxon>Bacteria</taxon>
        <taxon>Pseudomonadati</taxon>
        <taxon>Pseudomonadota</taxon>
        <taxon>Betaproteobacteria</taxon>
        <taxon>Burkholderiales</taxon>
        <taxon>Sphaerotilaceae</taxon>
        <taxon>Sphaerotilus</taxon>
    </lineage>
</organism>
<dbReference type="AlphaFoldDB" id="A0A318GUN1"/>
<name>A0A318GUN1_9BURK</name>
<comment type="caution">
    <text evidence="1">The sequence shown here is derived from an EMBL/GenBank/DDBJ whole genome shotgun (WGS) entry which is preliminary data.</text>
</comment>
<protein>
    <submittedName>
        <fullName evidence="1">Tetratricopeptide repeat protein</fullName>
    </submittedName>
</protein>
<sequence length="442" mass="48129">MLHIVIARDREDLSWVDSVPDHCTVTIHNRGEALDPSAFEREVTILPAAPASGAAGSVLAHLRHERLGALPDDQIVFTHGDPLAHAPGFLQLLQAPHRWGEVQPLSVHGREQHPMPPARLVEQDVRDWIGALPVRPERYSLRTLAPINHFDDTALRLGDAWQRKQGLPEGTNLIAHFLGLCGLQHLAEDAEDADLGIMAHGPVWAVRQSRVDDFRSGALAHFDKIDVLLRADVHCQSMLDRCWLHLFGLPFIAFEALPRPVEEITPMAASMAKVVASIDAVLARSVPAARATPRRSRPLQAGSAVDLLHRQACEAARLGHDVQAQSLLHQALQNDPQYAPALADAAALACQRGDVTAAIPLSRRALLADPGHAGALYTLAMSLAVTGPIDEAVALLDGITRDEAYRDFREQQPDLIELAQQQLLRLLAHPRAPMSGAMRSAA</sequence>
<dbReference type="OrthoDB" id="9151034at2"/>
<dbReference type="SUPFAM" id="SSF48452">
    <property type="entry name" value="TPR-like"/>
    <property type="match status" value="1"/>
</dbReference>
<dbReference type="Pfam" id="PF14559">
    <property type="entry name" value="TPR_19"/>
    <property type="match status" value="1"/>
</dbReference>